<accession>A0A1I6PIR1</accession>
<dbReference type="InterPro" id="IPR024370">
    <property type="entry name" value="PBP_domain"/>
</dbReference>
<dbReference type="PANTHER" id="PTHR37945">
    <property type="entry name" value="EXTRACELLULAR TUNGSTATE BINDING PROTEIN"/>
    <property type="match status" value="1"/>
</dbReference>
<dbReference type="PANTHER" id="PTHR37945:SF1">
    <property type="entry name" value="EXTRACELLULAR TUNGSTATE BINDING PROTEIN"/>
    <property type="match status" value="1"/>
</dbReference>
<keyword evidence="4" id="KW-1185">Reference proteome</keyword>
<proteinExistence type="predicted"/>
<dbReference type="Gene3D" id="3.40.190.10">
    <property type="entry name" value="Periplasmic binding protein-like II"/>
    <property type="match status" value="2"/>
</dbReference>
<evidence type="ECO:0000256" key="1">
    <source>
        <dbReference type="SAM" id="MobiDB-lite"/>
    </source>
</evidence>
<dbReference type="Proteomes" id="UP000199199">
    <property type="component" value="Unassembled WGS sequence"/>
</dbReference>
<reference evidence="4" key="1">
    <citation type="submission" date="2016-10" db="EMBL/GenBank/DDBJ databases">
        <authorList>
            <person name="Varghese N."/>
            <person name="Submissions S."/>
        </authorList>
    </citation>
    <scope>NUCLEOTIDE SEQUENCE [LARGE SCALE GENOMIC DNA]</scope>
    <source>
        <strain evidence="4">DSM 22427</strain>
    </source>
</reference>
<dbReference type="AlphaFoldDB" id="A0A1I6PIR1"/>
<evidence type="ECO:0000313" key="4">
    <source>
        <dbReference type="Proteomes" id="UP000199199"/>
    </source>
</evidence>
<protein>
    <submittedName>
        <fullName evidence="3">Tungstate transport system substrate-binding protein</fullName>
    </submittedName>
</protein>
<sequence>MGAPITVISMQIPRRSLLAGIGIGAASAGCLGRDRSASDGPSGTLTVAVTTSTYDSGLVDELHAAFESEYGVTARAVAAGTGEAIAAGERGDVDAVMAHARPLEDAFIRSGNGINRRDFAVGDFVVAGPADDPAGIADIEDAATAFDRIAAAEASFFSRGDDSGTHVKEREIWDEAGVEPGGEWYRETGQGMGNTLVQANQRDAYLLTVRANYIDMRDRLGLERFVDGPVTGGDPMLDNPYGVIAVNPASEPSVAYELAMYYIGFLTGTRGQELIEGYTIDGEPLFYPSALSESPDFEQYTPGKSTGANGTGGEAKRSDEMETSNESGTSDGAETNNGSVPNGGAGS</sequence>
<feature type="region of interest" description="Disordered" evidence="1">
    <location>
        <begin position="289"/>
        <end position="347"/>
    </location>
</feature>
<evidence type="ECO:0000313" key="3">
    <source>
        <dbReference type="EMBL" id="SFS40121.1"/>
    </source>
</evidence>
<organism evidence="3 4">
    <name type="scientific">Halostagnicola kamekurae</name>
    <dbReference type="NCBI Taxonomy" id="619731"/>
    <lineage>
        <taxon>Archaea</taxon>
        <taxon>Methanobacteriati</taxon>
        <taxon>Methanobacteriota</taxon>
        <taxon>Stenosarchaea group</taxon>
        <taxon>Halobacteria</taxon>
        <taxon>Halobacteriales</taxon>
        <taxon>Natrialbaceae</taxon>
        <taxon>Halostagnicola</taxon>
    </lineage>
</organism>
<evidence type="ECO:0000259" key="2">
    <source>
        <dbReference type="Pfam" id="PF12849"/>
    </source>
</evidence>
<feature type="compositionally biased region" description="Polar residues" evidence="1">
    <location>
        <begin position="324"/>
        <end position="340"/>
    </location>
</feature>
<dbReference type="Pfam" id="PF12849">
    <property type="entry name" value="PBP_like_2"/>
    <property type="match status" value="1"/>
</dbReference>
<dbReference type="EMBL" id="FOZS01000001">
    <property type="protein sequence ID" value="SFS40121.1"/>
    <property type="molecule type" value="Genomic_DNA"/>
</dbReference>
<dbReference type="SUPFAM" id="SSF53850">
    <property type="entry name" value="Periplasmic binding protein-like II"/>
    <property type="match status" value="1"/>
</dbReference>
<feature type="domain" description="PBP" evidence="2">
    <location>
        <begin position="43"/>
        <end position="268"/>
    </location>
</feature>
<gene>
    <name evidence="3" type="ORF">SAMN04488556_0589</name>
</gene>
<dbReference type="InterPro" id="IPR052738">
    <property type="entry name" value="ABC-Tungstate_binding"/>
</dbReference>
<name>A0A1I6PIR1_9EURY</name>